<evidence type="ECO:0000313" key="3">
    <source>
        <dbReference type="Proteomes" id="UP000256519"/>
    </source>
</evidence>
<name>A0A3D8WYE2_PRIMG</name>
<dbReference type="EMBL" id="PQWM01000029">
    <property type="protein sequence ID" value="RDZ11300.1"/>
    <property type="molecule type" value="Genomic_DNA"/>
</dbReference>
<sequence length="390" mass="45302">MKYASLVYKIKEFINYSLTDYRKGCGVVEEKKVTWLELFYDLLFVAAVATATHVLLHVEQGHIHAEYLLKFVLIFIPIWWAWTGQTMFINRFGQDFLHQRIFMILQMLFVLIMISSLSVDFDQYYVSFLIGYIGLRALTALQYLIVQKFERDERKKVAVFLGTCFGIGIFISLLSLFFDSWVRYAVLYTGIAVDMILPILGHKRLAKLPTNTAHLLERFALLTLILFGESVVSILAVIQPQKGDWNTILFSVISFVLIIAMWWQYFENVEKKVNKSIQRAGQTIIYGHLLILMSLSMIAASIKLMFLHEVHYTFSLYFVFGSVLLYFTATTLVFHQYRFEEHRLKVYHLGLFLGILALFFIINLILIVPSTVIIGELAIFFIIYARFTTT</sequence>
<feature type="transmembrane region" description="Helical" evidence="1">
    <location>
        <begin position="372"/>
        <end position="389"/>
    </location>
</feature>
<dbReference type="Proteomes" id="UP000256519">
    <property type="component" value="Unassembled WGS sequence"/>
</dbReference>
<feature type="transmembrane region" description="Helical" evidence="1">
    <location>
        <begin position="101"/>
        <end position="119"/>
    </location>
</feature>
<reference evidence="2 3" key="1">
    <citation type="journal article" date="2018" name="Appl. Environ. Microbiol.">
        <title>Antimicrobial susceptibility testing and tentative epidemiological cut-off values of five Bacillus species relevant for use as animal feed additives or for plant protection.</title>
        <authorList>
            <person name="Agerso Y."/>
            <person name="Stuer-Lauridsen B."/>
            <person name="Bjerre K."/>
            <person name="Jensen M.G."/>
            <person name="Johansen E."/>
            <person name="Bennedsen M."/>
            <person name="Brockmann E."/>
            <person name="Nielsen B."/>
        </authorList>
    </citation>
    <scope>NUCLEOTIDE SEQUENCE [LARGE SCALE GENOMIC DNA]</scope>
    <source>
        <strain evidence="2 3">CHCC20162</strain>
    </source>
</reference>
<dbReference type="InterPro" id="IPR010640">
    <property type="entry name" value="Low_temperature_requirement_A"/>
</dbReference>
<feature type="transmembrane region" description="Helical" evidence="1">
    <location>
        <begin position="220"/>
        <end position="239"/>
    </location>
</feature>
<feature type="transmembrane region" description="Helical" evidence="1">
    <location>
        <begin position="68"/>
        <end position="89"/>
    </location>
</feature>
<feature type="transmembrane region" description="Helical" evidence="1">
    <location>
        <begin position="38"/>
        <end position="56"/>
    </location>
</feature>
<keyword evidence="1" id="KW-1133">Transmembrane helix</keyword>
<organism evidence="2 3">
    <name type="scientific">Priestia megaterium</name>
    <name type="common">Bacillus megaterium</name>
    <dbReference type="NCBI Taxonomy" id="1404"/>
    <lineage>
        <taxon>Bacteria</taxon>
        <taxon>Bacillati</taxon>
        <taxon>Bacillota</taxon>
        <taxon>Bacilli</taxon>
        <taxon>Bacillales</taxon>
        <taxon>Bacillaceae</taxon>
        <taxon>Priestia</taxon>
    </lineage>
</organism>
<proteinExistence type="predicted"/>
<accession>A0A3D8WYE2</accession>
<dbReference type="PANTHER" id="PTHR36840">
    <property type="entry name" value="BLL5714 PROTEIN"/>
    <property type="match status" value="1"/>
</dbReference>
<evidence type="ECO:0000313" key="2">
    <source>
        <dbReference type="EMBL" id="RDZ11300.1"/>
    </source>
</evidence>
<feature type="transmembrane region" description="Helical" evidence="1">
    <location>
        <begin position="284"/>
        <end position="306"/>
    </location>
</feature>
<dbReference type="Pfam" id="PF06772">
    <property type="entry name" value="LtrA"/>
    <property type="match status" value="1"/>
</dbReference>
<feature type="transmembrane region" description="Helical" evidence="1">
    <location>
        <begin position="157"/>
        <end position="178"/>
    </location>
</feature>
<dbReference type="AlphaFoldDB" id="A0A3D8WYE2"/>
<comment type="caution">
    <text evidence="2">The sequence shown here is derived from an EMBL/GenBank/DDBJ whole genome shotgun (WGS) entry which is preliminary data.</text>
</comment>
<evidence type="ECO:0000256" key="1">
    <source>
        <dbReference type="SAM" id="Phobius"/>
    </source>
</evidence>
<feature type="transmembrane region" description="Helical" evidence="1">
    <location>
        <begin position="245"/>
        <end position="263"/>
    </location>
</feature>
<feature type="transmembrane region" description="Helical" evidence="1">
    <location>
        <begin position="184"/>
        <end position="200"/>
    </location>
</feature>
<feature type="transmembrane region" description="Helical" evidence="1">
    <location>
        <begin position="346"/>
        <end position="366"/>
    </location>
</feature>
<keyword evidence="1" id="KW-0812">Transmembrane</keyword>
<protein>
    <submittedName>
        <fullName evidence="2">Low temperature requirement protein A</fullName>
    </submittedName>
</protein>
<dbReference type="PANTHER" id="PTHR36840:SF1">
    <property type="entry name" value="BLL5714 PROTEIN"/>
    <property type="match status" value="1"/>
</dbReference>
<gene>
    <name evidence="2" type="ORF">C3744_22150</name>
</gene>
<feature type="transmembrane region" description="Helical" evidence="1">
    <location>
        <begin position="125"/>
        <end position="145"/>
    </location>
</feature>
<keyword evidence="1" id="KW-0472">Membrane</keyword>
<feature type="transmembrane region" description="Helical" evidence="1">
    <location>
        <begin position="312"/>
        <end position="334"/>
    </location>
</feature>